<evidence type="ECO:0000256" key="1">
    <source>
        <dbReference type="SAM" id="MobiDB-lite"/>
    </source>
</evidence>
<reference evidence="2" key="1">
    <citation type="submission" date="2020-04" db="EMBL/GenBank/DDBJ databases">
        <authorList>
            <person name="Alioto T."/>
            <person name="Alioto T."/>
            <person name="Gomez Garrido J."/>
        </authorList>
    </citation>
    <scope>NUCLEOTIDE SEQUENCE</scope>
    <source>
        <strain evidence="2">A484AB</strain>
    </source>
</reference>
<feature type="compositionally biased region" description="Polar residues" evidence="1">
    <location>
        <begin position="299"/>
        <end position="308"/>
    </location>
</feature>
<dbReference type="SUPFAM" id="SSF53098">
    <property type="entry name" value="Ribonuclease H-like"/>
    <property type="match status" value="1"/>
</dbReference>
<sequence length="453" mass="52222">MALPDMLSRAPLPETDEEMGKEINLHVHLVSSTLPASEFKLQEIREATKSDEELRTLLNIIQNGWPDQRERERERAYRCQSYPIGTFAMNCRSKRRARDALYWPLMSKQIPEMVSKCTVCLEHRKENTKEPMIPFRVPTIPWEVVATDLFSLDNSDYLLIVDYLSRYFEVVKLPDTKSSTVITYTKSIFSRHGIPAEVIKFQAFAECWEFKHTTVSPFNPQANGLEERTVQTIKDLLVKSKKDQRDPYLSLLEYRNTPIDDVGSPAQLQMNRRLRSRIPQTISQLKPRLLDPVEQLHSALNTQHASSSSPPPTTKFIPNITQNNIVHLKDDREAPRKPDMVTTGMQTVPIENQSKFLRRPVARRAKVSIAKLTSKRVEQQNAEKLNFLSTLGLITVSKCREINSQKNERRRRTSAIFSPYSSFQFFDEPKRPSTGIKRGRGRPTKNETSPKAR</sequence>
<organism evidence="2 3">
    <name type="scientific">Paramuricea clavata</name>
    <name type="common">Red gorgonian</name>
    <name type="synonym">Violescent sea-whip</name>
    <dbReference type="NCBI Taxonomy" id="317549"/>
    <lineage>
        <taxon>Eukaryota</taxon>
        <taxon>Metazoa</taxon>
        <taxon>Cnidaria</taxon>
        <taxon>Anthozoa</taxon>
        <taxon>Octocorallia</taxon>
        <taxon>Malacalcyonacea</taxon>
        <taxon>Plexauridae</taxon>
        <taxon>Paramuricea</taxon>
    </lineage>
</organism>
<name>A0A6S7I016_PARCT</name>
<protein>
    <submittedName>
        <fullName evidence="2">Retrotransposon-like family member retr-1</fullName>
    </submittedName>
</protein>
<dbReference type="InterPro" id="IPR036397">
    <property type="entry name" value="RNaseH_sf"/>
</dbReference>
<evidence type="ECO:0000313" key="2">
    <source>
        <dbReference type="EMBL" id="CAB4010199.1"/>
    </source>
</evidence>
<dbReference type="PANTHER" id="PTHR37984:SF7">
    <property type="entry name" value="INTEGRASE CATALYTIC DOMAIN-CONTAINING PROTEIN"/>
    <property type="match status" value="1"/>
</dbReference>
<dbReference type="GO" id="GO:0003676">
    <property type="term" value="F:nucleic acid binding"/>
    <property type="evidence" value="ECO:0007669"/>
    <property type="project" value="InterPro"/>
</dbReference>
<dbReference type="GO" id="GO:0015074">
    <property type="term" value="P:DNA integration"/>
    <property type="evidence" value="ECO:0007669"/>
    <property type="project" value="InterPro"/>
</dbReference>
<dbReference type="Gene3D" id="3.30.420.10">
    <property type="entry name" value="Ribonuclease H-like superfamily/Ribonuclease H"/>
    <property type="match status" value="1"/>
</dbReference>
<dbReference type="OrthoDB" id="444601at2759"/>
<dbReference type="InterPro" id="IPR050951">
    <property type="entry name" value="Retrovirus_Pol_polyprotein"/>
</dbReference>
<accession>A0A6S7I016</accession>
<keyword evidence="3" id="KW-1185">Reference proteome</keyword>
<feature type="non-terminal residue" evidence="2">
    <location>
        <position position="453"/>
    </location>
</feature>
<dbReference type="InterPro" id="IPR012337">
    <property type="entry name" value="RNaseH-like_sf"/>
</dbReference>
<feature type="region of interest" description="Disordered" evidence="1">
    <location>
        <begin position="299"/>
        <end position="318"/>
    </location>
</feature>
<evidence type="ECO:0000313" key="3">
    <source>
        <dbReference type="Proteomes" id="UP001152795"/>
    </source>
</evidence>
<dbReference type="EMBL" id="CACRXK020006707">
    <property type="protein sequence ID" value="CAB4010199.1"/>
    <property type="molecule type" value="Genomic_DNA"/>
</dbReference>
<dbReference type="AlphaFoldDB" id="A0A6S7I016"/>
<gene>
    <name evidence="2" type="ORF">PACLA_8A074666</name>
</gene>
<feature type="compositionally biased region" description="Basic and acidic residues" evidence="1">
    <location>
        <begin position="444"/>
        <end position="453"/>
    </location>
</feature>
<dbReference type="PANTHER" id="PTHR37984">
    <property type="entry name" value="PROTEIN CBG26694"/>
    <property type="match status" value="1"/>
</dbReference>
<dbReference type="FunFam" id="3.30.420.10:FF:000063">
    <property type="entry name" value="Retrovirus-related Pol polyprotein from transposon 297-like Protein"/>
    <property type="match status" value="1"/>
</dbReference>
<dbReference type="PROSITE" id="PS50994">
    <property type="entry name" value="INTEGRASE"/>
    <property type="match status" value="1"/>
</dbReference>
<comment type="caution">
    <text evidence="2">The sequence shown here is derived from an EMBL/GenBank/DDBJ whole genome shotgun (WGS) entry which is preliminary data.</text>
</comment>
<proteinExistence type="predicted"/>
<dbReference type="Proteomes" id="UP001152795">
    <property type="component" value="Unassembled WGS sequence"/>
</dbReference>
<feature type="region of interest" description="Disordered" evidence="1">
    <location>
        <begin position="424"/>
        <end position="453"/>
    </location>
</feature>
<dbReference type="InterPro" id="IPR001584">
    <property type="entry name" value="Integrase_cat-core"/>
</dbReference>